<dbReference type="SUPFAM" id="SSF64153">
    <property type="entry name" value="YjeF N-terminal domain-like"/>
    <property type="match status" value="1"/>
</dbReference>
<feature type="binding site" evidence="1">
    <location>
        <position position="155"/>
    </location>
    <ligand>
        <name>(6S)-NADPHX</name>
        <dbReference type="ChEBI" id="CHEBI:64076"/>
    </ligand>
</feature>
<dbReference type="Pfam" id="PF03853">
    <property type="entry name" value="YjeF_N"/>
    <property type="match status" value="1"/>
</dbReference>
<proteinExistence type="inferred from homology"/>
<feature type="domain" description="YjeF N-terminal" evidence="2">
    <location>
        <begin position="10"/>
        <end position="207"/>
    </location>
</feature>
<keyword evidence="1" id="KW-0413">Isomerase</keyword>
<comment type="catalytic activity">
    <reaction evidence="1">
        <text>(6R)-NADHX = (6S)-NADHX</text>
        <dbReference type="Rhea" id="RHEA:32215"/>
        <dbReference type="ChEBI" id="CHEBI:64074"/>
        <dbReference type="ChEBI" id="CHEBI:64075"/>
        <dbReference type="EC" id="5.1.99.6"/>
    </reaction>
</comment>
<comment type="catalytic activity">
    <reaction evidence="1">
        <text>(6R)-NADPHX = (6S)-NADPHX</text>
        <dbReference type="Rhea" id="RHEA:32227"/>
        <dbReference type="ChEBI" id="CHEBI:64076"/>
        <dbReference type="ChEBI" id="CHEBI:64077"/>
        <dbReference type="EC" id="5.1.99.6"/>
    </reaction>
</comment>
<feature type="binding site" evidence="1">
    <location>
        <begin position="57"/>
        <end position="61"/>
    </location>
    <ligand>
        <name>(6S)-NADPHX</name>
        <dbReference type="ChEBI" id="CHEBI:64076"/>
    </ligand>
</feature>
<feature type="binding site" evidence="1">
    <location>
        <position position="122"/>
    </location>
    <ligand>
        <name>K(+)</name>
        <dbReference type="ChEBI" id="CHEBI:29103"/>
    </ligand>
</feature>
<dbReference type="AlphaFoldDB" id="A0A448VQW4"/>
<evidence type="ECO:0000313" key="3">
    <source>
        <dbReference type="EMBL" id="VEJ52157.1"/>
    </source>
</evidence>
<accession>A0A448VQW4</accession>
<comment type="similarity">
    <text evidence="1">Belongs to the NnrE/AIBP family.</text>
</comment>
<keyword evidence="4" id="KW-1185">Reference proteome</keyword>
<dbReference type="InterPro" id="IPR004443">
    <property type="entry name" value="YjeF_N_dom"/>
</dbReference>
<sequence length="207" mass="22352">MVKIYTSAEMRLREQIAVDAGSSFEQLMENAGQAAAKDLLLRFPNAGRALMVCGKGNNGGDALVIARVLAQKDWQVDVYFVLGNRLSELSELNRGRLKNLDSVRLIESDQLPLEIKYDVVVDGIFGTGFTGALPEQVAGVCRQLNGITGAKIALDIPTGLNGDTAEYDQETFQADITYAFAALKPAHLTAEGKRFSGEVICLDIGID</sequence>
<evidence type="ECO:0000259" key="2">
    <source>
        <dbReference type="PROSITE" id="PS51385"/>
    </source>
</evidence>
<dbReference type="InterPro" id="IPR036652">
    <property type="entry name" value="YjeF_N_dom_sf"/>
</dbReference>
<reference evidence="3 4" key="1">
    <citation type="submission" date="2018-12" db="EMBL/GenBank/DDBJ databases">
        <authorList>
            <consortium name="Pathogen Informatics"/>
        </authorList>
    </citation>
    <scope>NUCLEOTIDE SEQUENCE [LARGE SCALE GENOMIC DNA]</scope>
    <source>
        <strain evidence="3 4">NCTC12742</strain>
    </source>
</reference>
<keyword evidence="1" id="KW-0479">Metal-binding</keyword>
<name>A0A448VQW4_9NEIS</name>
<dbReference type="HAMAP" id="MF_01966">
    <property type="entry name" value="NADHX_epimerase"/>
    <property type="match status" value="1"/>
</dbReference>
<keyword evidence="1" id="KW-0521">NADP</keyword>
<keyword evidence="1" id="KW-0547">Nucleotide-binding</keyword>
<feature type="binding site" evidence="1">
    <location>
        <position position="158"/>
    </location>
    <ligand>
        <name>K(+)</name>
        <dbReference type="ChEBI" id="CHEBI:29103"/>
    </ligand>
</feature>
<protein>
    <recommendedName>
        <fullName evidence="1">NAD(P)H-hydrate epimerase</fullName>
        <ecNumber evidence="1">5.1.99.6</ecNumber>
    </recommendedName>
    <alternativeName>
        <fullName evidence="1">NAD(P)HX epimerase</fullName>
    </alternativeName>
</protein>
<dbReference type="STRING" id="28091.SAMEA3174300_00641"/>
<evidence type="ECO:0000313" key="4">
    <source>
        <dbReference type="Proteomes" id="UP000272771"/>
    </source>
</evidence>
<dbReference type="NCBIfam" id="TIGR00197">
    <property type="entry name" value="yjeF_nterm"/>
    <property type="match status" value="1"/>
</dbReference>
<keyword evidence="1" id="KW-0520">NAD</keyword>
<dbReference type="EMBL" id="LR134533">
    <property type="protein sequence ID" value="VEJ52157.1"/>
    <property type="molecule type" value="Genomic_DNA"/>
</dbReference>
<dbReference type="KEGG" id="nwe:SAMEA3174300_0641"/>
<dbReference type="EC" id="5.1.99.6" evidence="1"/>
<comment type="caution">
    <text evidence="1">Lacks conserved residue(s) required for the propagation of feature annotation.</text>
</comment>
<comment type="cofactor">
    <cofactor evidence="1">
        <name>K(+)</name>
        <dbReference type="ChEBI" id="CHEBI:29103"/>
    </cofactor>
    <text evidence="1">Binds 1 potassium ion per subunit.</text>
</comment>
<keyword evidence="1" id="KW-0630">Potassium</keyword>
<feature type="binding site" evidence="1">
    <location>
        <begin position="126"/>
        <end position="132"/>
    </location>
    <ligand>
        <name>(6S)-NADPHX</name>
        <dbReference type="ChEBI" id="CHEBI:64076"/>
    </ligand>
</feature>
<feature type="binding site" evidence="1">
    <location>
        <position position="58"/>
    </location>
    <ligand>
        <name>K(+)</name>
        <dbReference type="ChEBI" id="CHEBI:29103"/>
    </ligand>
</feature>
<dbReference type="GO" id="GO:0052856">
    <property type="term" value="F:NAD(P)HX epimerase activity"/>
    <property type="evidence" value="ECO:0007669"/>
    <property type="project" value="UniProtKB-UniRule"/>
</dbReference>
<dbReference type="GO" id="GO:0000166">
    <property type="term" value="F:nucleotide binding"/>
    <property type="evidence" value="ECO:0007669"/>
    <property type="project" value="UniProtKB-KW"/>
</dbReference>
<evidence type="ECO:0000256" key="1">
    <source>
        <dbReference type="HAMAP-Rule" id="MF_01966"/>
    </source>
</evidence>
<comment type="function">
    <text evidence="1">Catalyzes the epimerization of the S- and R-forms of NAD(P)HX, a damaged form of NAD(P)H that is a result of enzymatic or heat-dependent hydration. This is a prerequisite for the S-specific NAD(P)H-hydrate dehydratase to allow the repair of both epimers of NAD(P)HX.</text>
</comment>
<dbReference type="PROSITE" id="PS51385">
    <property type="entry name" value="YJEF_N"/>
    <property type="match status" value="1"/>
</dbReference>
<organism evidence="3 4">
    <name type="scientific">Neisseria weaveri</name>
    <dbReference type="NCBI Taxonomy" id="28091"/>
    <lineage>
        <taxon>Bacteria</taxon>
        <taxon>Pseudomonadati</taxon>
        <taxon>Pseudomonadota</taxon>
        <taxon>Betaproteobacteria</taxon>
        <taxon>Neisseriales</taxon>
        <taxon>Neisseriaceae</taxon>
        <taxon>Neisseria</taxon>
    </lineage>
</organism>
<dbReference type="RefSeq" id="WP_004283350.1">
    <property type="nucleotide sequence ID" value="NZ_CAUJRG010000008.1"/>
</dbReference>
<dbReference type="Proteomes" id="UP000272771">
    <property type="component" value="Chromosome"/>
</dbReference>
<gene>
    <name evidence="3" type="primary">nnr_2</name>
    <name evidence="1" type="synonym">nnrE</name>
    <name evidence="3" type="ORF">NCTC12742_02074</name>
</gene>
<dbReference type="OrthoDB" id="9806925at2"/>
<dbReference type="Gene3D" id="3.40.50.10260">
    <property type="entry name" value="YjeF N-terminal domain"/>
    <property type="match status" value="1"/>
</dbReference>
<dbReference type="GO" id="GO:0046872">
    <property type="term" value="F:metal ion binding"/>
    <property type="evidence" value="ECO:0007669"/>
    <property type="project" value="UniProtKB-KW"/>
</dbReference>